<dbReference type="SUPFAM" id="SSF47473">
    <property type="entry name" value="EF-hand"/>
    <property type="match status" value="1"/>
</dbReference>
<dbReference type="Gene3D" id="3.40.30.10">
    <property type="entry name" value="Glutaredoxin"/>
    <property type="match status" value="1"/>
</dbReference>
<gene>
    <name evidence="4" type="ORF">Pan54_09700</name>
</gene>
<dbReference type="EMBL" id="SJPG01000001">
    <property type="protein sequence ID" value="TWT60256.1"/>
    <property type="molecule type" value="Genomic_DNA"/>
</dbReference>
<proteinExistence type="predicted"/>
<dbReference type="Pfam" id="PF00578">
    <property type="entry name" value="AhpC-TSA"/>
    <property type="match status" value="1"/>
</dbReference>
<dbReference type="InterPro" id="IPR014784">
    <property type="entry name" value="Cu2_ascorb_mOase-like_C"/>
</dbReference>
<comment type="caution">
    <text evidence="4">The sequence shown here is derived from an EMBL/GenBank/DDBJ whole genome shotgun (WGS) entry which is preliminary data.</text>
</comment>
<feature type="domain" description="EF-hand" evidence="2">
    <location>
        <begin position="640"/>
        <end position="674"/>
    </location>
</feature>
<dbReference type="SUPFAM" id="SSF52833">
    <property type="entry name" value="Thioredoxin-like"/>
    <property type="match status" value="1"/>
</dbReference>
<accession>A0A5C5XB50</accession>
<dbReference type="PANTHER" id="PTHR43640:SF1">
    <property type="entry name" value="THIOREDOXIN-DEPENDENT PEROXIREDOXIN"/>
    <property type="match status" value="1"/>
</dbReference>
<dbReference type="InterPro" id="IPR011992">
    <property type="entry name" value="EF-hand-dom_pair"/>
</dbReference>
<evidence type="ECO:0000313" key="5">
    <source>
        <dbReference type="Proteomes" id="UP000316095"/>
    </source>
</evidence>
<dbReference type="PANTHER" id="PTHR43640">
    <property type="entry name" value="OS07G0260300 PROTEIN"/>
    <property type="match status" value="1"/>
</dbReference>
<dbReference type="GO" id="GO:0005507">
    <property type="term" value="F:copper ion binding"/>
    <property type="evidence" value="ECO:0007669"/>
    <property type="project" value="InterPro"/>
</dbReference>
<dbReference type="InterPro" id="IPR000866">
    <property type="entry name" value="AhpC/TSA"/>
</dbReference>
<dbReference type="GO" id="GO:0016209">
    <property type="term" value="F:antioxidant activity"/>
    <property type="evidence" value="ECO:0007669"/>
    <property type="project" value="InterPro"/>
</dbReference>
<dbReference type="SUPFAM" id="SSF49742">
    <property type="entry name" value="PHM/PNGase F"/>
    <property type="match status" value="2"/>
</dbReference>
<dbReference type="InterPro" id="IPR047262">
    <property type="entry name" value="PRX-like1"/>
</dbReference>
<dbReference type="AlphaFoldDB" id="A0A5C5XB50"/>
<protein>
    <submittedName>
        <fullName evidence="4">Thiol-disulfide oxidoreductase</fullName>
    </submittedName>
</protein>
<dbReference type="InterPro" id="IPR002048">
    <property type="entry name" value="EF_hand_dom"/>
</dbReference>
<dbReference type="PROSITE" id="PS50222">
    <property type="entry name" value="EF_HAND_2"/>
    <property type="match status" value="1"/>
</dbReference>
<dbReference type="PROSITE" id="PS00018">
    <property type="entry name" value="EF_HAND_1"/>
    <property type="match status" value="1"/>
</dbReference>
<evidence type="ECO:0000256" key="1">
    <source>
        <dbReference type="ARBA" id="ARBA00023157"/>
    </source>
</evidence>
<dbReference type="InterPro" id="IPR036939">
    <property type="entry name" value="Cu2_ascorb_mOase_N_sf"/>
</dbReference>
<name>A0A5C5XB50_9PLAN</name>
<dbReference type="GO" id="GO:0016715">
    <property type="term" value="F:oxidoreductase activity, acting on paired donors, with incorporation or reduction of molecular oxygen, reduced ascorbate as one donor, and incorporation of one atom of oxygen"/>
    <property type="evidence" value="ECO:0007669"/>
    <property type="project" value="InterPro"/>
</dbReference>
<dbReference type="GO" id="GO:0005509">
    <property type="term" value="F:calcium ion binding"/>
    <property type="evidence" value="ECO:0007669"/>
    <property type="project" value="InterPro"/>
</dbReference>
<evidence type="ECO:0000313" key="4">
    <source>
        <dbReference type="EMBL" id="TWT60256.1"/>
    </source>
</evidence>
<keyword evidence="5" id="KW-1185">Reference proteome</keyword>
<organism evidence="4 5">
    <name type="scientific">Rubinisphaera italica</name>
    <dbReference type="NCBI Taxonomy" id="2527969"/>
    <lineage>
        <taxon>Bacteria</taxon>
        <taxon>Pseudomonadati</taxon>
        <taxon>Planctomycetota</taxon>
        <taxon>Planctomycetia</taxon>
        <taxon>Planctomycetales</taxon>
        <taxon>Planctomycetaceae</taxon>
        <taxon>Rubinisphaera</taxon>
    </lineage>
</organism>
<dbReference type="Proteomes" id="UP000316095">
    <property type="component" value="Unassembled WGS sequence"/>
</dbReference>
<sequence length="674" mass="76157">MSFGFLFRISFSVDKQMIHSQISPIKFNPFVLFTTCLLSLIFLYESQAEEGNQQPVPAQLGNFVLKDQTGTTQSLYDNNMKASVIVFMGTECPLAKLYAERLQEMSASPAYQNVNFYGIMSNQHDSIENIAEYASLHEISFPLLKDIHNRVADQFSAERTPEAFLLDDEYRIRYRGRIDDQFGIGTLLKEPRTNDLKNALDELLAGHKITVPVTKAVGCIIGREPKMKSTKEITFSREIIRIFQEKCIDCHREGQVAPFALSDYEEVKGWAGMIEEVVREGRMPPWHADPRFGEFKNDCSLEESQKQMIFDWVAAGAPEGNQADYPPAKTFSTLWQLPREPDLILPITQKPVAVPATGEVKYQYYKVDPGLTEDKWLQAAEIRPGNYAVVHHILVFARDKNSKGRGAGGEEGGFLAAYVPGLIPQPFPKGMAKKIPANSELIFQVHYTPIGSPQEDLSQFALIFADPEQVTHQVMTTSATNRHFEIPPGENNHEVTAYSPRAKTDVQLLTMMPHMHLRGKSFDYEVQYPDGKKQKLLSVPYYDFNWQTSYRLSEPLTLPKGTRLFCTAHFDNSTENAFNPDPTLTVRWGDQTWEEMMIGYCDIVVPLENSQATNGGLGGRADQIIARLDQNGDGHISKDETPAKWWAIFLLVDTDRNGEVTAEELEIAGKKFER</sequence>
<dbReference type="Gene3D" id="2.60.120.310">
    <property type="entry name" value="Copper type II, ascorbate-dependent monooxygenase, N-terminal domain"/>
    <property type="match status" value="1"/>
</dbReference>
<keyword evidence="1" id="KW-1015">Disulfide bond</keyword>
<dbReference type="InterPro" id="IPR036249">
    <property type="entry name" value="Thioredoxin-like_sf"/>
</dbReference>
<dbReference type="InterPro" id="IPR013766">
    <property type="entry name" value="Thioredoxin_domain"/>
</dbReference>
<dbReference type="InterPro" id="IPR018247">
    <property type="entry name" value="EF_Hand_1_Ca_BS"/>
</dbReference>
<evidence type="ECO:0000259" key="2">
    <source>
        <dbReference type="PROSITE" id="PS50222"/>
    </source>
</evidence>
<dbReference type="Gene3D" id="1.10.238.10">
    <property type="entry name" value="EF-hand"/>
    <property type="match status" value="1"/>
</dbReference>
<evidence type="ECO:0000259" key="3">
    <source>
        <dbReference type="PROSITE" id="PS51352"/>
    </source>
</evidence>
<dbReference type="PROSITE" id="PS51352">
    <property type="entry name" value="THIOREDOXIN_2"/>
    <property type="match status" value="1"/>
</dbReference>
<dbReference type="Gene3D" id="2.60.120.230">
    <property type="match status" value="1"/>
</dbReference>
<reference evidence="4 5" key="1">
    <citation type="submission" date="2019-02" db="EMBL/GenBank/DDBJ databases">
        <title>Deep-cultivation of Planctomycetes and their phenomic and genomic characterization uncovers novel biology.</title>
        <authorList>
            <person name="Wiegand S."/>
            <person name="Jogler M."/>
            <person name="Boedeker C."/>
            <person name="Pinto D."/>
            <person name="Vollmers J."/>
            <person name="Rivas-Marin E."/>
            <person name="Kohn T."/>
            <person name="Peeters S.H."/>
            <person name="Heuer A."/>
            <person name="Rast P."/>
            <person name="Oberbeckmann S."/>
            <person name="Bunk B."/>
            <person name="Jeske O."/>
            <person name="Meyerdierks A."/>
            <person name="Storesund J.E."/>
            <person name="Kallscheuer N."/>
            <person name="Luecker S."/>
            <person name="Lage O.M."/>
            <person name="Pohl T."/>
            <person name="Merkel B.J."/>
            <person name="Hornburger P."/>
            <person name="Mueller R.-W."/>
            <person name="Bruemmer F."/>
            <person name="Labrenz M."/>
            <person name="Spormann A.M."/>
            <person name="Op Den Camp H."/>
            <person name="Overmann J."/>
            <person name="Amann R."/>
            <person name="Jetten M.S.M."/>
            <person name="Mascher T."/>
            <person name="Medema M.H."/>
            <person name="Devos D.P."/>
            <person name="Kaster A.-K."/>
            <person name="Ovreas L."/>
            <person name="Rohde M."/>
            <person name="Galperin M.Y."/>
            <person name="Jogler C."/>
        </authorList>
    </citation>
    <scope>NUCLEOTIDE SEQUENCE [LARGE SCALE GENOMIC DNA]</scope>
    <source>
        <strain evidence="4 5">Pan54</strain>
    </source>
</reference>
<dbReference type="Pfam" id="PF13202">
    <property type="entry name" value="EF-hand_5"/>
    <property type="match status" value="2"/>
</dbReference>
<feature type="domain" description="Thioredoxin" evidence="3">
    <location>
        <begin position="54"/>
        <end position="205"/>
    </location>
</feature>
<dbReference type="InterPro" id="IPR008977">
    <property type="entry name" value="PHM/PNGase_F_dom_sf"/>
</dbReference>